<dbReference type="InterPro" id="IPR039536">
    <property type="entry name" value="TetR_C_Proteobacteria"/>
</dbReference>
<dbReference type="InterPro" id="IPR036271">
    <property type="entry name" value="Tet_transcr_reg_TetR-rel_C_sf"/>
</dbReference>
<dbReference type="PRINTS" id="PR00455">
    <property type="entry name" value="HTHTETR"/>
</dbReference>
<sequence>MTNVTSPRSGRLLDPAKHVAILDGARAVFLREGFAQGSMDAVAAEAGVGKQTIYRHFRSKEALVEALVEAMCAPEVLQPPRSSLPTRERLRDLLLTFAVGVASPDSIRLYRAIVAEADRMPGLGRLFWEAGPRQVRAAIAQLWADKHDAATAPIVAEQLVQLALGDAYQELVLGTGSPTPEDFERQIDAALALLGSTSPQREETG</sequence>
<dbReference type="SUPFAM" id="SSF46689">
    <property type="entry name" value="Homeodomain-like"/>
    <property type="match status" value="1"/>
</dbReference>
<dbReference type="Pfam" id="PF00440">
    <property type="entry name" value="TetR_N"/>
    <property type="match status" value="1"/>
</dbReference>
<organism evidence="4 5">
    <name type="scientific">Labrys miyagiensis</name>
    <dbReference type="NCBI Taxonomy" id="346912"/>
    <lineage>
        <taxon>Bacteria</taxon>
        <taxon>Pseudomonadati</taxon>
        <taxon>Pseudomonadota</taxon>
        <taxon>Alphaproteobacteria</taxon>
        <taxon>Hyphomicrobiales</taxon>
        <taxon>Xanthobacteraceae</taxon>
        <taxon>Labrys</taxon>
    </lineage>
</organism>
<gene>
    <name evidence="4" type="ORF">GCM10007874_68210</name>
</gene>
<dbReference type="Gene3D" id="1.10.357.10">
    <property type="entry name" value="Tetracycline Repressor, domain 2"/>
    <property type="match status" value="1"/>
</dbReference>
<protein>
    <submittedName>
        <fullName evidence="4">Transcriptional regulator</fullName>
    </submittedName>
</protein>
<evidence type="ECO:0000256" key="1">
    <source>
        <dbReference type="ARBA" id="ARBA00023125"/>
    </source>
</evidence>
<dbReference type="PROSITE" id="PS50977">
    <property type="entry name" value="HTH_TETR_2"/>
    <property type="match status" value="1"/>
</dbReference>
<evidence type="ECO:0000259" key="3">
    <source>
        <dbReference type="PROSITE" id="PS50977"/>
    </source>
</evidence>
<keyword evidence="1 2" id="KW-0238">DNA-binding</keyword>
<dbReference type="InterPro" id="IPR001647">
    <property type="entry name" value="HTH_TetR"/>
</dbReference>
<dbReference type="EMBL" id="BSPC01000082">
    <property type="protein sequence ID" value="GLS23800.1"/>
    <property type="molecule type" value="Genomic_DNA"/>
</dbReference>
<feature type="DNA-binding region" description="H-T-H motif" evidence="2">
    <location>
        <begin position="38"/>
        <end position="57"/>
    </location>
</feature>
<evidence type="ECO:0000313" key="5">
    <source>
        <dbReference type="Proteomes" id="UP001156882"/>
    </source>
</evidence>
<proteinExistence type="predicted"/>
<feature type="domain" description="HTH tetR-type" evidence="3">
    <location>
        <begin position="15"/>
        <end position="75"/>
    </location>
</feature>
<comment type="caution">
    <text evidence="4">The sequence shown here is derived from an EMBL/GenBank/DDBJ whole genome shotgun (WGS) entry which is preliminary data.</text>
</comment>
<dbReference type="InterPro" id="IPR009057">
    <property type="entry name" value="Homeodomain-like_sf"/>
</dbReference>
<dbReference type="RefSeq" id="WP_284316732.1">
    <property type="nucleotide sequence ID" value="NZ_BSPC01000082.1"/>
</dbReference>
<dbReference type="SUPFAM" id="SSF48498">
    <property type="entry name" value="Tetracyclin repressor-like, C-terminal domain"/>
    <property type="match status" value="1"/>
</dbReference>
<keyword evidence="5" id="KW-1185">Reference proteome</keyword>
<dbReference type="Proteomes" id="UP001156882">
    <property type="component" value="Unassembled WGS sequence"/>
</dbReference>
<dbReference type="Pfam" id="PF14246">
    <property type="entry name" value="TetR_C_7"/>
    <property type="match status" value="1"/>
</dbReference>
<evidence type="ECO:0000313" key="4">
    <source>
        <dbReference type="EMBL" id="GLS23800.1"/>
    </source>
</evidence>
<dbReference type="PANTHER" id="PTHR30055:SF224">
    <property type="entry name" value="TRANSCRIPTIONAL REGULATOR TETR FAMILY"/>
    <property type="match status" value="1"/>
</dbReference>
<name>A0ABQ6CXP9_9HYPH</name>
<reference evidence="5" key="1">
    <citation type="journal article" date="2019" name="Int. J. Syst. Evol. Microbiol.">
        <title>The Global Catalogue of Microorganisms (GCM) 10K type strain sequencing project: providing services to taxonomists for standard genome sequencing and annotation.</title>
        <authorList>
            <consortium name="The Broad Institute Genomics Platform"/>
            <consortium name="The Broad Institute Genome Sequencing Center for Infectious Disease"/>
            <person name="Wu L."/>
            <person name="Ma J."/>
        </authorList>
    </citation>
    <scope>NUCLEOTIDE SEQUENCE [LARGE SCALE GENOMIC DNA]</scope>
    <source>
        <strain evidence="5">NBRC 101365</strain>
    </source>
</reference>
<dbReference type="PANTHER" id="PTHR30055">
    <property type="entry name" value="HTH-TYPE TRANSCRIPTIONAL REGULATOR RUTR"/>
    <property type="match status" value="1"/>
</dbReference>
<evidence type="ECO:0000256" key="2">
    <source>
        <dbReference type="PROSITE-ProRule" id="PRU00335"/>
    </source>
</evidence>
<accession>A0ABQ6CXP9</accession>
<dbReference type="InterPro" id="IPR050109">
    <property type="entry name" value="HTH-type_TetR-like_transc_reg"/>
</dbReference>